<organism evidence="2 3">
    <name type="scientific">Hypsibius exemplaris</name>
    <name type="common">Freshwater tardigrade</name>
    <dbReference type="NCBI Taxonomy" id="2072580"/>
    <lineage>
        <taxon>Eukaryota</taxon>
        <taxon>Metazoa</taxon>
        <taxon>Ecdysozoa</taxon>
        <taxon>Tardigrada</taxon>
        <taxon>Eutardigrada</taxon>
        <taxon>Parachela</taxon>
        <taxon>Hypsibioidea</taxon>
        <taxon>Hypsibiidae</taxon>
        <taxon>Hypsibius</taxon>
    </lineage>
</organism>
<accession>A0A9X6ND52</accession>
<comment type="caution">
    <text evidence="2">The sequence shown here is derived from an EMBL/GenBank/DDBJ whole genome shotgun (WGS) entry which is preliminary data.</text>
</comment>
<keyword evidence="3" id="KW-1185">Reference proteome</keyword>
<sequence>MKTGCSSRGNWRPLPSQKPWLLMAIAFATVLLLPLLFKFHIQTASGKVPSDAVALNGEIQRPKVSPTTAPPPRLDRPVTVVTAYYNIPSKHSNAEYLKWIGNFLPRIPCYMYLFTDEKSAEQLIKLRAPFLNRTIFVVRPFAQLKEGMLGSIKAQYDCVKAFSETDFTADLKKIDIPVMILHGDADQIVPLADSALLTVGLVKNSFSSNLPWLSAWNVHDTGEPY</sequence>
<evidence type="ECO:0000313" key="2">
    <source>
        <dbReference type="EMBL" id="OWA51043.1"/>
    </source>
</evidence>
<keyword evidence="1" id="KW-0812">Transmembrane</keyword>
<protein>
    <submittedName>
        <fullName evidence="2">Uncharacterized protein</fullName>
    </submittedName>
</protein>
<keyword evidence="1" id="KW-0472">Membrane</keyword>
<dbReference type="Gene3D" id="3.40.50.1820">
    <property type="entry name" value="alpha/beta hydrolase"/>
    <property type="match status" value="1"/>
</dbReference>
<dbReference type="EMBL" id="MTYJ01000212">
    <property type="protein sequence ID" value="OWA51043.1"/>
    <property type="molecule type" value="Genomic_DNA"/>
</dbReference>
<reference evidence="3" key="1">
    <citation type="submission" date="2017-01" db="EMBL/GenBank/DDBJ databases">
        <title>Comparative genomics of anhydrobiosis in the tardigrade Hypsibius dujardini.</title>
        <authorList>
            <person name="Yoshida Y."/>
            <person name="Koutsovoulos G."/>
            <person name="Laetsch D."/>
            <person name="Stevens L."/>
            <person name="Kumar S."/>
            <person name="Horikawa D."/>
            <person name="Ishino K."/>
            <person name="Komine S."/>
            <person name="Tomita M."/>
            <person name="Blaxter M."/>
            <person name="Arakawa K."/>
        </authorList>
    </citation>
    <scope>NUCLEOTIDE SEQUENCE [LARGE SCALE GENOMIC DNA]</scope>
    <source>
        <strain evidence="3">Z151</strain>
    </source>
</reference>
<feature type="transmembrane region" description="Helical" evidence="1">
    <location>
        <begin position="20"/>
        <end position="37"/>
    </location>
</feature>
<evidence type="ECO:0000313" key="3">
    <source>
        <dbReference type="Proteomes" id="UP000192578"/>
    </source>
</evidence>
<keyword evidence="1" id="KW-1133">Transmembrane helix</keyword>
<dbReference type="Proteomes" id="UP000192578">
    <property type="component" value="Unassembled WGS sequence"/>
</dbReference>
<dbReference type="AlphaFoldDB" id="A0A9X6ND52"/>
<dbReference type="SUPFAM" id="SSF53474">
    <property type="entry name" value="alpha/beta-Hydrolases"/>
    <property type="match status" value="1"/>
</dbReference>
<name>A0A9X6ND52_HYPEX</name>
<evidence type="ECO:0000256" key="1">
    <source>
        <dbReference type="SAM" id="Phobius"/>
    </source>
</evidence>
<proteinExistence type="predicted"/>
<gene>
    <name evidence="2" type="ORF">BV898_15545</name>
</gene>
<dbReference type="InterPro" id="IPR029058">
    <property type="entry name" value="AB_hydrolase_fold"/>
</dbReference>
<dbReference type="OrthoDB" id="411632at2759"/>